<dbReference type="Pfam" id="PF03022">
    <property type="entry name" value="MRJP"/>
    <property type="match status" value="1"/>
</dbReference>
<evidence type="ECO:0000256" key="1">
    <source>
        <dbReference type="ARBA" id="ARBA00004613"/>
    </source>
</evidence>
<dbReference type="PANTHER" id="PTHR10009">
    <property type="entry name" value="PROTEIN YELLOW-RELATED"/>
    <property type="match status" value="1"/>
</dbReference>
<organism evidence="4 5">
    <name type="scientific">Aplysia californica</name>
    <name type="common">California sea hare</name>
    <dbReference type="NCBI Taxonomy" id="6500"/>
    <lineage>
        <taxon>Eukaryota</taxon>
        <taxon>Metazoa</taxon>
        <taxon>Spiralia</taxon>
        <taxon>Lophotrochozoa</taxon>
        <taxon>Mollusca</taxon>
        <taxon>Gastropoda</taxon>
        <taxon>Heterobranchia</taxon>
        <taxon>Euthyneura</taxon>
        <taxon>Tectipleura</taxon>
        <taxon>Aplysiida</taxon>
        <taxon>Aplysioidea</taxon>
        <taxon>Aplysiidae</taxon>
        <taxon>Aplysia</taxon>
    </lineage>
</organism>
<proteinExistence type="inferred from homology"/>
<dbReference type="Gene3D" id="2.120.10.30">
    <property type="entry name" value="TolB, C-terminal domain"/>
    <property type="match status" value="1"/>
</dbReference>
<evidence type="ECO:0000313" key="5">
    <source>
        <dbReference type="RefSeq" id="XP_005102802.2"/>
    </source>
</evidence>
<dbReference type="InterPro" id="IPR011042">
    <property type="entry name" value="6-blade_b-propeller_TolB-like"/>
</dbReference>
<sequence length="162" mass="18910">MTRKGSQDIIINGERFHLDLGLSGLAMSPDFNYLYWSSTYSDELYQVPTWPLRTSNVSISDHVRFVGHKVSNTDDMIHGKDSLYFGALTLDAVYRWEKRRDMLDQHLSEKEVTMETQTQLVQNWETLQWPDSLCLDNHGNLWFTSSRAHLFLKLVLILSERV</sequence>
<dbReference type="Proteomes" id="UP000694888">
    <property type="component" value="Unplaced"/>
</dbReference>
<gene>
    <name evidence="5" type="primary">LOC101864535</name>
</gene>
<keyword evidence="3" id="KW-0964">Secreted</keyword>
<name>A0ABM0JVZ4_APLCA</name>
<evidence type="ECO:0000256" key="3">
    <source>
        <dbReference type="ARBA" id="ARBA00022525"/>
    </source>
</evidence>
<dbReference type="GeneID" id="101864535"/>
<evidence type="ECO:0000256" key="2">
    <source>
        <dbReference type="ARBA" id="ARBA00009127"/>
    </source>
</evidence>
<keyword evidence="4" id="KW-1185">Reference proteome</keyword>
<comment type="similarity">
    <text evidence="2">Belongs to the major royal jelly protein family.</text>
</comment>
<dbReference type="SUPFAM" id="SSF63829">
    <property type="entry name" value="Calcium-dependent phosphotriesterase"/>
    <property type="match status" value="1"/>
</dbReference>
<protein>
    <submittedName>
        <fullName evidence="5">Major royal jelly protein 2</fullName>
    </submittedName>
</protein>
<accession>A0ABM0JVZ4</accession>
<comment type="subcellular location">
    <subcellularLocation>
        <location evidence="1">Secreted</location>
    </subcellularLocation>
</comment>
<dbReference type="PANTHER" id="PTHR10009:SF18">
    <property type="entry name" value="PROTEIN YELLOW-LIKE PROTEIN"/>
    <property type="match status" value="1"/>
</dbReference>
<dbReference type="InterPro" id="IPR017996">
    <property type="entry name" value="MRJP/yellow-related"/>
</dbReference>
<dbReference type="RefSeq" id="XP_005102802.2">
    <property type="nucleotide sequence ID" value="XM_005102745.2"/>
</dbReference>
<evidence type="ECO:0000313" key="4">
    <source>
        <dbReference type="Proteomes" id="UP000694888"/>
    </source>
</evidence>
<reference evidence="5" key="1">
    <citation type="submission" date="2025-08" db="UniProtKB">
        <authorList>
            <consortium name="RefSeq"/>
        </authorList>
    </citation>
    <scope>IDENTIFICATION</scope>
</reference>